<sequence length="49" mass="5491">MISSKKENWRGSINYHLVGLLDAVDALYTKYNTLLYENGYGSKHALGDA</sequence>
<gene>
    <name evidence="1" type="ORF">Ccl03g_30370</name>
</gene>
<organism evidence="1 2">
    <name type="scientific">Enterocloster clostridioformis</name>
    <dbReference type="NCBI Taxonomy" id="1531"/>
    <lineage>
        <taxon>Bacteria</taxon>
        <taxon>Bacillati</taxon>
        <taxon>Bacillota</taxon>
        <taxon>Clostridia</taxon>
        <taxon>Lachnospirales</taxon>
        <taxon>Lachnospiraceae</taxon>
        <taxon>Enterocloster</taxon>
    </lineage>
</organism>
<evidence type="ECO:0000313" key="2">
    <source>
        <dbReference type="Proteomes" id="UP000315200"/>
    </source>
</evidence>
<dbReference type="Proteomes" id="UP000315200">
    <property type="component" value="Unassembled WGS sequence"/>
</dbReference>
<dbReference type="EMBL" id="BJLB01000001">
    <property type="protein sequence ID" value="GEA37324.1"/>
    <property type="molecule type" value="Genomic_DNA"/>
</dbReference>
<dbReference type="RefSeq" id="WP_207637829.1">
    <property type="nucleotide sequence ID" value="NZ_CP050964.1"/>
</dbReference>
<dbReference type="GeneID" id="89538466"/>
<accession>A0A829WBK0</accession>
<protein>
    <submittedName>
        <fullName evidence="1">Uncharacterized protein</fullName>
    </submittedName>
</protein>
<evidence type="ECO:0000313" key="1">
    <source>
        <dbReference type="EMBL" id="GEA37324.1"/>
    </source>
</evidence>
<reference evidence="1 2" key="1">
    <citation type="submission" date="2019-06" db="EMBL/GenBank/DDBJ databases">
        <title>Draft genome sequence of [Clostridium] clostridioforme NBRC 113352.</title>
        <authorList>
            <person name="Miura T."/>
            <person name="Furukawa M."/>
            <person name="Shimamura M."/>
            <person name="Ohyama Y."/>
            <person name="Yamazoe A."/>
            <person name="Kawasaki H."/>
        </authorList>
    </citation>
    <scope>NUCLEOTIDE SEQUENCE [LARGE SCALE GENOMIC DNA]</scope>
    <source>
        <strain evidence="1 2">NBRC 113352</strain>
    </source>
</reference>
<name>A0A829WBK0_9FIRM</name>
<dbReference type="AlphaFoldDB" id="A0A829WBK0"/>
<comment type="caution">
    <text evidence="1">The sequence shown here is derived from an EMBL/GenBank/DDBJ whole genome shotgun (WGS) entry which is preliminary data.</text>
</comment>
<proteinExistence type="predicted"/>